<dbReference type="AlphaFoldDB" id="A0A1M7D3S3"/>
<dbReference type="InterPro" id="IPR036527">
    <property type="entry name" value="SCP2_sterol-bd_dom_sf"/>
</dbReference>
<evidence type="ECO:0008006" key="3">
    <source>
        <dbReference type="Google" id="ProtNLM"/>
    </source>
</evidence>
<dbReference type="Gene3D" id="3.30.1050.10">
    <property type="entry name" value="SCP2 sterol-binding domain"/>
    <property type="match status" value="1"/>
</dbReference>
<evidence type="ECO:0000313" key="1">
    <source>
        <dbReference type="EMBL" id="SHL74043.1"/>
    </source>
</evidence>
<name>A0A1M7D3S3_9RHOB</name>
<gene>
    <name evidence="1" type="ORF">SAMN05443432_102413</name>
</gene>
<reference evidence="1 2" key="1">
    <citation type="submission" date="2016-11" db="EMBL/GenBank/DDBJ databases">
        <authorList>
            <person name="Varghese N."/>
            <person name="Submissions S."/>
        </authorList>
    </citation>
    <scope>NUCLEOTIDE SEQUENCE [LARGE SCALE GENOMIC DNA]</scope>
    <source>
        <strain evidence="1 2">DSM 28249</strain>
    </source>
</reference>
<protein>
    <recommendedName>
        <fullName evidence="3">SCP-2 sterol transfer family protein</fullName>
    </recommendedName>
</protein>
<organism evidence="1 2">
    <name type="scientific">Roseovarius litoreus</name>
    <dbReference type="NCBI Taxonomy" id="1155722"/>
    <lineage>
        <taxon>Bacteria</taxon>
        <taxon>Pseudomonadati</taxon>
        <taxon>Pseudomonadota</taxon>
        <taxon>Alphaproteobacteria</taxon>
        <taxon>Rhodobacterales</taxon>
        <taxon>Roseobacteraceae</taxon>
        <taxon>Roseovarius</taxon>
    </lineage>
</organism>
<keyword evidence="2" id="KW-1185">Reference proteome</keyword>
<evidence type="ECO:0000313" key="2">
    <source>
        <dbReference type="Proteomes" id="UP000322545"/>
    </source>
</evidence>
<proteinExistence type="predicted"/>
<sequence length="129" mass="14902">MPMSVRDWAVKFSDASDNDPTIAAMAKYFTCKYLWDMEDASVIVEMVDGKVYSINIDPGPMDPWDFALRASAHTWREFSRPVPKPMYHGIYSASFRKDLKIEGNHLILMQNLRNFIVQFELLRKIGVPV</sequence>
<dbReference type="EMBL" id="FRCB01000002">
    <property type="protein sequence ID" value="SHL74043.1"/>
    <property type="molecule type" value="Genomic_DNA"/>
</dbReference>
<dbReference type="Proteomes" id="UP000322545">
    <property type="component" value="Unassembled WGS sequence"/>
</dbReference>
<accession>A0A1M7D3S3</accession>
<dbReference type="SUPFAM" id="SSF55718">
    <property type="entry name" value="SCP-like"/>
    <property type="match status" value="1"/>
</dbReference>